<dbReference type="GO" id="GO:0005694">
    <property type="term" value="C:chromosome"/>
    <property type="evidence" value="ECO:0007669"/>
    <property type="project" value="UniProtKB-ARBA"/>
</dbReference>
<evidence type="ECO:0000313" key="4">
    <source>
        <dbReference type="EMBL" id="ODM87637.1"/>
    </source>
</evidence>
<keyword evidence="2" id="KW-0539">Nucleus</keyword>
<dbReference type="InterPro" id="IPR008251">
    <property type="entry name" value="Chromo_shadow_dom"/>
</dbReference>
<dbReference type="Gene3D" id="2.40.50.40">
    <property type="match status" value="1"/>
</dbReference>
<dbReference type="OrthoDB" id="273092at2759"/>
<evidence type="ECO:0000256" key="1">
    <source>
        <dbReference type="ARBA" id="ARBA00004123"/>
    </source>
</evidence>
<dbReference type="EMBL" id="LJIJ01004924">
    <property type="protein sequence ID" value="ODM87637.1"/>
    <property type="molecule type" value="Genomic_DNA"/>
</dbReference>
<comment type="caution">
    <text evidence="4">The sequence shown here is derived from an EMBL/GenBank/DDBJ whole genome shotgun (WGS) entry which is preliminary data.</text>
</comment>
<dbReference type="STRING" id="48709.A0A1D2M3T1"/>
<keyword evidence="5" id="KW-1185">Reference proteome</keyword>
<dbReference type="AlphaFoldDB" id="A0A1D2M3T1"/>
<dbReference type="Pfam" id="PF01393">
    <property type="entry name" value="Chromo_shadow"/>
    <property type="match status" value="1"/>
</dbReference>
<dbReference type="CDD" id="cd00034">
    <property type="entry name" value="CSD"/>
    <property type="match status" value="1"/>
</dbReference>
<dbReference type="SUPFAM" id="SSF54160">
    <property type="entry name" value="Chromo domain-like"/>
    <property type="match status" value="1"/>
</dbReference>
<evidence type="ECO:0000256" key="2">
    <source>
        <dbReference type="ARBA" id="ARBA00023242"/>
    </source>
</evidence>
<organism evidence="4 5">
    <name type="scientific">Orchesella cincta</name>
    <name type="common">Springtail</name>
    <name type="synonym">Podura cincta</name>
    <dbReference type="NCBI Taxonomy" id="48709"/>
    <lineage>
        <taxon>Eukaryota</taxon>
        <taxon>Metazoa</taxon>
        <taxon>Ecdysozoa</taxon>
        <taxon>Arthropoda</taxon>
        <taxon>Hexapoda</taxon>
        <taxon>Collembola</taxon>
        <taxon>Entomobryomorpha</taxon>
        <taxon>Entomobryoidea</taxon>
        <taxon>Orchesellidae</taxon>
        <taxon>Orchesellinae</taxon>
        <taxon>Orchesella</taxon>
    </lineage>
</organism>
<dbReference type="InterPro" id="IPR016197">
    <property type="entry name" value="Chromo-like_dom_sf"/>
</dbReference>
<protein>
    <submittedName>
        <fullName evidence="4">Heterochromatin protein 1</fullName>
    </submittedName>
</protein>
<name>A0A1D2M3T1_ORCCI</name>
<gene>
    <name evidence="4" type="ORF">Ocin01_19045</name>
</gene>
<comment type="subcellular location">
    <subcellularLocation>
        <location evidence="1">Nucleus</location>
    </subcellularLocation>
</comment>
<dbReference type="GO" id="GO:0005634">
    <property type="term" value="C:nucleus"/>
    <property type="evidence" value="ECO:0007669"/>
    <property type="project" value="UniProtKB-SubCell"/>
</dbReference>
<reference evidence="4 5" key="1">
    <citation type="journal article" date="2016" name="Genome Biol. Evol.">
        <title>Gene Family Evolution Reflects Adaptation to Soil Environmental Stressors in the Genome of the Collembolan Orchesella cincta.</title>
        <authorList>
            <person name="Faddeeva-Vakhrusheva A."/>
            <person name="Derks M.F."/>
            <person name="Anvar S.Y."/>
            <person name="Agamennone V."/>
            <person name="Suring W."/>
            <person name="Smit S."/>
            <person name="van Straalen N.M."/>
            <person name="Roelofs D."/>
        </authorList>
    </citation>
    <scope>NUCLEOTIDE SEQUENCE [LARGE SCALE GENOMIC DNA]</scope>
    <source>
        <tissue evidence="4">Mixed pool</tissue>
    </source>
</reference>
<evidence type="ECO:0000259" key="3">
    <source>
        <dbReference type="SMART" id="SM00300"/>
    </source>
</evidence>
<evidence type="ECO:0000313" key="5">
    <source>
        <dbReference type="Proteomes" id="UP000094527"/>
    </source>
</evidence>
<dbReference type="SMART" id="SM00300">
    <property type="entry name" value="ChSh"/>
    <property type="match status" value="1"/>
</dbReference>
<feature type="domain" description="Chromo shadow" evidence="3">
    <location>
        <begin position="3"/>
        <end position="64"/>
    </location>
</feature>
<sequence length="66" mass="7407">MTSGLERGLDLEKVVGVMDDKGELVLLLKFKGERRVELVPASVANAKWPQEVIKFYKTESFGINLI</sequence>
<accession>A0A1D2M3T1</accession>
<proteinExistence type="predicted"/>
<dbReference type="Proteomes" id="UP000094527">
    <property type="component" value="Unassembled WGS sequence"/>
</dbReference>